<dbReference type="Gene3D" id="3.40.50.2000">
    <property type="entry name" value="Glycogen Phosphorylase B"/>
    <property type="match status" value="2"/>
</dbReference>
<dbReference type="AlphaFoldDB" id="A0A840XTL2"/>
<dbReference type="PANTHER" id="PTHR46401:SF2">
    <property type="entry name" value="GLYCOSYLTRANSFERASE WBBK-RELATED"/>
    <property type="match status" value="1"/>
</dbReference>
<evidence type="ECO:0000259" key="2">
    <source>
        <dbReference type="Pfam" id="PF00534"/>
    </source>
</evidence>
<dbReference type="EMBL" id="JACIJE010000023">
    <property type="protein sequence ID" value="MBB5691895.1"/>
    <property type="molecule type" value="Genomic_DNA"/>
</dbReference>
<dbReference type="RefSeq" id="WP_211842568.1">
    <property type="nucleotide sequence ID" value="NZ_JAAEDJ010000105.1"/>
</dbReference>
<evidence type="ECO:0000313" key="4">
    <source>
        <dbReference type="Proteomes" id="UP000562254"/>
    </source>
</evidence>
<keyword evidence="4" id="KW-1185">Reference proteome</keyword>
<feature type="domain" description="Glycosyl transferase family 1" evidence="2">
    <location>
        <begin position="185"/>
        <end position="332"/>
    </location>
</feature>
<organism evidence="3 4">
    <name type="scientific">Neoroseomonas alkaliterrae</name>
    <dbReference type="NCBI Taxonomy" id="1452450"/>
    <lineage>
        <taxon>Bacteria</taxon>
        <taxon>Pseudomonadati</taxon>
        <taxon>Pseudomonadota</taxon>
        <taxon>Alphaproteobacteria</taxon>
        <taxon>Acetobacterales</taxon>
        <taxon>Acetobacteraceae</taxon>
        <taxon>Neoroseomonas</taxon>
    </lineage>
</organism>
<sequence>MCFPRPDRPAYLVIISSTNQLYSGTGTALFEWIRYSKEFFDYSICIDNQEKRNYAICRDFCKAEHIRFIASGPYPMQGAPDAGVADATELAGSGRWSVIEIISWANAATNLGVVTAIRPPTILVFTPHTQPLWTLPEADRFTLVDPSFDRALATSDLVCCDSRAELDVLAARAAGCPLLYVPLSIDTQRFRPGAAERLPQILCVADFNERRKRTDLALAAIARRMRRDSSTRAVLAGRASQEVSLPADLAERFDLLGYVSAERLVELYQTSRLYLLLSDFEAFGIPIAEALGCGTPVVTTATAEISSLFAGRQGCAVVDNTDDAAVDRAIDAAFVRTDHAEISASAHASFAPEVTFRSKLDRVMQLVAQQNSAVAGGGVG</sequence>
<reference evidence="3 4" key="1">
    <citation type="submission" date="2020-08" db="EMBL/GenBank/DDBJ databases">
        <title>Genomic Encyclopedia of Type Strains, Phase IV (KMG-IV): sequencing the most valuable type-strain genomes for metagenomic binning, comparative biology and taxonomic classification.</title>
        <authorList>
            <person name="Goeker M."/>
        </authorList>
    </citation>
    <scope>NUCLEOTIDE SEQUENCE [LARGE SCALE GENOMIC DNA]</scope>
    <source>
        <strain evidence="3 4">DSM 25895</strain>
    </source>
</reference>
<comment type="caution">
    <text evidence="3">The sequence shown here is derived from an EMBL/GenBank/DDBJ whole genome shotgun (WGS) entry which is preliminary data.</text>
</comment>
<evidence type="ECO:0000256" key="1">
    <source>
        <dbReference type="ARBA" id="ARBA00022679"/>
    </source>
</evidence>
<dbReference type="GO" id="GO:0009103">
    <property type="term" value="P:lipopolysaccharide biosynthetic process"/>
    <property type="evidence" value="ECO:0007669"/>
    <property type="project" value="TreeGrafter"/>
</dbReference>
<dbReference type="GO" id="GO:0016757">
    <property type="term" value="F:glycosyltransferase activity"/>
    <property type="evidence" value="ECO:0007669"/>
    <property type="project" value="InterPro"/>
</dbReference>
<keyword evidence="1 3" id="KW-0808">Transferase</keyword>
<evidence type="ECO:0000313" key="3">
    <source>
        <dbReference type="EMBL" id="MBB5691895.1"/>
    </source>
</evidence>
<dbReference type="Pfam" id="PF00534">
    <property type="entry name" value="Glycos_transf_1"/>
    <property type="match status" value="1"/>
</dbReference>
<gene>
    <name evidence="3" type="ORF">FHS88_004056</name>
</gene>
<protein>
    <submittedName>
        <fullName evidence="3">Glycosyltransferase involved in cell wall biosynthesis</fullName>
    </submittedName>
</protein>
<name>A0A840XTL2_9PROT</name>
<dbReference type="CDD" id="cd03801">
    <property type="entry name" value="GT4_PimA-like"/>
    <property type="match status" value="1"/>
</dbReference>
<proteinExistence type="predicted"/>
<accession>A0A840XTL2</accession>
<dbReference type="InterPro" id="IPR001296">
    <property type="entry name" value="Glyco_trans_1"/>
</dbReference>
<dbReference type="Proteomes" id="UP000562254">
    <property type="component" value="Unassembled WGS sequence"/>
</dbReference>
<dbReference type="SUPFAM" id="SSF53756">
    <property type="entry name" value="UDP-Glycosyltransferase/glycogen phosphorylase"/>
    <property type="match status" value="1"/>
</dbReference>
<dbReference type="PANTHER" id="PTHR46401">
    <property type="entry name" value="GLYCOSYLTRANSFERASE WBBK-RELATED"/>
    <property type="match status" value="1"/>
</dbReference>